<reference evidence="1 2" key="1">
    <citation type="journal article" date="2009" name="Nature">
        <title>The Sorghum bicolor genome and the diversification of grasses.</title>
        <authorList>
            <person name="Paterson A.H."/>
            <person name="Bowers J.E."/>
            <person name="Bruggmann R."/>
            <person name="Dubchak I."/>
            <person name="Grimwood J."/>
            <person name="Gundlach H."/>
            <person name="Haberer G."/>
            <person name="Hellsten U."/>
            <person name="Mitros T."/>
            <person name="Poliakov A."/>
            <person name="Schmutz J."/>
            <person name="Spannagl M."/>
            <person name="Tang H."/>
            <person name="Wang X."/>
            <person name="Wicker T."/>
            <person name="Bharti A.K."/>
            <person name="Chapman J."/>
            <person name="Feltus F.A."/>
            <person name="Gowik U."/>
            <person name="Grigoriev I.V."/>
            <person name="Lyons E."/>
            <person name="Maher C.A."/>
            <person name="Martis M."/>
            <person name="Narechania A."/>
            <person name="Otillar R.P."/>
            <person name="Penning B.W."/>
            <person name="Salamov A.A."/>
            <person name="Wang Y."/>
            <person name="Zhang L."/>
            <person name="Carpita N.C."/>
            <person name="Freeling M."/>
            <person name="Gingle A.R."/>
            <person name="Hash C.T."/>
            <person name="Keller B."/>
            <person name="Klein P."/>
            <person name="Kresovich S."/>
            <person name="McCann M.C."/>
            <person name="Ming R."/>
            <person name="Peterson D.G."/>
            <person name="Mehboob-ur-Rahman"/>
            <person name="Ware D."/>
            <person name="Westhoff P."/>
            <person name="Mayer K.F."/>
            <person name="Messing J."/>
            <person name="Rokhsar D.S."/>
        </authorList>
    </citation>
    <scope>NUCLEOTIDE SEQUENCE [LARGE SCALE GENOMIC DNA]</scope>
    <source>
        <strain evidence="2">cv. BTx623</strain>
    </source>
</reference>
<accession>A0A1Z5S5M2</accession>
<name>A0A1Z5S5M2_SORBI</name>
<dbReference type="EMBL" id="CM000760">
    <property type="protein sequence ID" value="OQU91237.1"/>
    <property type="molecule type" value="Genomic_DNA"/>
</dbReference>
<proteinExistence type="predicted"/>
<dbReference type="AlphaFoldDB" id="A0A1Z5S5M2"/>
<gene>
    <name evidence="1" type="ORF">SORBI_3001G146450</name>
</gene>
<dbReference type="InParanoid" id="A0A1Z5S5M2"/>
<dbReference type="Gramene" id="OQU91237">
    <property type="protein sequence ID" value="OQU91237"/>
    <property type="gene ID" value="SORBI_3001G146450"/>
</dbReference>
<evidence type="ECO:0000313" key="1">
    <source>
        <dbReference type="EMBL" id="OQU91237.1"/>
    </source>
</evidence>
<keyword evidence="2" id="KW-1185">Reference proteome</keyword>
<protein>
    <submittedName>
        <fullName evidence="1">Uncharacterized protein</fullName>
    </submittedName>
</protein>
<dbReference type="Proteomes" id="UP000000768">
    <property type="component" value="Chromosome 1"/>
</dbReference>
<sequence length="129" mass="14790">MRELEPKKMSMNENGMVHLLPNIKKEEIRAKNREYQRGRQACQKTEPDASKLIASSGIKYTRMDEKGNSYKRKQVMASQENNIDKGTCENKNTCGKQMANEKYRHTMPGTQKDEVLAKNVSINEIIEPG</sequence>
<organism evidence="1 2">
    <name type="scientific">Sorghum bicolor</name>
    <name type="common">Sorghum</name>
    <name type="synonym">Sorghum vulgare</name>
    <dbReference type="NCBI Taxonomy" id="4558"/>
    <lineage>
        <taxon>Eukaryota</taxon>
        <taxon>Viridiplantae</taxon>
        <taxon>Streptophyta</taxon>
        <taxon>Embryophyta</taxon>
        <taxon>Tracheophyta</taxon>
        <taxon>Spermatophyta</taxon>
        <taxon>Magnoliopsida</taxon>
        <taxon>Liliopsida</taxon>
        <taxon>Poales</taxon>
        <taxon>Poaceae</taxon>
        <taxon>PACMAD clade</taxon>
        <taxon>Panicoideae</taxon>
        <taxon>Andropogonodae</taxon>
        <taxon>Andropogoneae</taxon>
        <taxon>Sorghinae</taxon>
        <taxon>Sorghum</taxon>
    </lineage>
</organism>
<evidence type="ECO:0000313" key="2">
    <source>
        <dbReference type="Proteomes" id="UP000000768"/>
    </source>
</evidence>
<dbReference type="OMA" id="QMANEKY"/>
<reference evidence="2" key="2">
    <citation type="journal article" date="2018" name="Plant J.">
        <title>The Sorghum bicolor reference genome: improved assembly, gene annotations, a transcriptome atlas, and signatures of genome organization.</title>
        <authorList>
            <person name="McCormick R.F."/>
            <person name="Truong S.K."/>
            <person name="Sreedasyam A."/>
            <person name="Jenkins J."/>
            <person name="Shu S."/>
            <person name="Sims D."/>
            <person name="Kennedy M."/>
            <person name="Amirebrahimi M."/>
            <person name="Weers B.D."/>
            <person name="McKinley B."/>
            <person name="Mattison A."/>
            <person name="Morishige D.T."/>
            <person name="Grimwood J."/>
            <person name="Schmutz J."/>
            <person name="Mullet J.E."/>
        </authorList>
    </citation>
    <scope>NUCLEOTIDE SEQUENCE [LARGE SCALE GENOMIC DNA]</scope>
    <source>
        <strain evidence="2">cv. BTx623</strain>
    </source>
</reference>